<dbReference type="EMBL" id="VCDI01000003">
    <property type="protein sequence ID" value="TLU72310.1"/>
    <property type="molecule type" value="Genomic_DNA"/>
</dbReference>
<comment type="caution">
    <text evidence="2">The sequence shown here is derived from an EMBL/GenBank/DDBJ whole genome shotgun (WGS) entry which is preliminary data.</text>
</comment>
<evidence type="ECO:0000313" key="2">
    <source>
        <dbReference type="EMBL" id="TLU72310.1"/>
    </source>
</evidence>
<gene>
    <name evidence="2" type="ORF">FE263_09475</name>
</gene>
<keyword evidence="1" id="KW-0520">NAD</keyword>
<reference evidence="2 3" key="1">
    <citation type="submission" date="2019-05" db="EMBL/GenBank/DDBJ databases">
        <authorList>
            <person name="Pankratov T."/>
            <person name="Grouzdev D."/>
        </authorList>
    </citation>
    <scope>NUCLEOTIDE SEQUENCE [LARGE SCALE GENOMIC DNA]</scope>
    <source>
        <strain evidence="2 3">KEBCLARHB70R</strain>
    </source>
</reference>
<dbReference type="AlphaFoldDB" id="A0A5R9J3W6"/>
<accession>A0A5R9J3W6</accession>
<proteinExistence type="predicted"/>
<evidence type="ECO:0000256" key="1">
    <source>
        <dbReference type="ARBA" id="ARBA00023027"/>
    </source>
</evidence>
<dbReference type="Gene3D" id="3.40.50.720">
    <property type="entry name" value="NAD(P)-binding Rossmann-like Domain"/>
    <property type="match status" value="1"/>
</dbReference>
<dbReference type="PANTHER" id="PTHR43574">
    <property type="entry name" value="EPIMERASE-RELATED"/>
    <property type="match status" value="1"/>
</dbReference>
<dbReference type="Proteomes" id="UP000305654">
    <property type="component" value="Unassembled WGS sequence"/>
</dbReference>
<dbReference type="SUPFAM" id="SSF51735">
    <property type="entry name" value="NAD(P)-binding Rossmann-fold domains"/>
    <property type="match status" value="1"/>
</dbReference>
<dbReference type="InterPro" id="IPR036291">
    <property type="entry name" value="NAD(P)-bd_dom_sf"/>
</dbReference>
<dbReference type="RefSeq" id="WP_138325772.1">
    <property type="nucleotide sequence ID" value="NZ_VCDI01000003.1"/>
</dbReference>
<organism evidence="2 3">
    <name type="scientific">Lichenicoccus roseus</name>
    <dbReference type="NCBI Taxonomy" id="2683649"/>
    <lineage>
        <taxon>Bacteria</taxon>
        <taxon>Pseudomonadati</taxon>
        <taxon>Pseudomonadota</taxon>
        <taxon>Alphaproteobacteria</taxon>
        <taxon>Acetobacterales</taxon>
        <taxon>Acetobacteraceae</taxon>
        <taxon>Lichenicoccus</taxon>
    </lineage>
</organism>
<evidence type="ECO:0000313" key="3">
    <source>
        <dbReference type="Proteomes" id="UP000305654"/>
    </source>
</evidence>
<dbReference type="OrthoDB" id="9808276at2"/>
<sequence>MSVAPPTLLVFGLGYAATATGMLAVEAGWRVIGTTGRPHSGDGIERIAFEDAAPALGEASHLLVSVPPRDAEGRDVDPVLARYGDAVRAAPGLRWIGYYSTTGIYGDRGGGWVDESSEPDPTSPRARRRIEAEQAWTAIAGTATGGVIDLLRIAGIYGPGRSVFDSLRAGTARRTIAPGHCFGRIHREDIAGATFAAMRRLPAGRRVLNLADDLPEESAVVTSHAAYLLGMPEPEGVELARAWPTMSPMARSFWADNRKVASAVTQQALGYRWRYPTFREGLAAILAAEADAA</sequence>
<keyword evidence="3" id="KW-1185">Reference proteome</keyword>
<name>A0A5R9J3W6_9PROT</name>
<protein>
    <submittedName>
        <fullName evidence="2">SDR family NAD(P)-dependent oxidoreductase</fullName>
    </submittedName>
</protein>